<sequence>MMRNSTATVKPFLTVNNCQQAVEFYIAAFEAIETKRFEMPDKKLSSVVEIEDAEFYVGDEELQNGNLSPYLNLNSPVRIILNSRNADKLFEKALKLGAIEICPITNEHDWRIDKLQDPFGHIWEIWYIL</sequence>
<evidence type="ECO:0000259" key="1">
    <source>
        <dbReference type="PROSITE" id="PS51819"/>
    </source>
</evidence>
<organism evidence="2 3">
    <name type="scientific">Pedobacter jamesrossensis</name>
    <dbReference type="NCBI Taxonomy" id="1908238"/>
    <lineage>
        <taxon>Bacteria</taxon>
        <taxon>Pseudomonadati</taxon>
        <taxon>Bacteroidota</taxon>
        <taxon>Sphingobacteriia</taxon>
        <taxon>Sphingobacteriales</taxon>
        <taxon>Sphingobacteriaceae</taxon>
        <taxon>Pedobacter</taxon>
    </lineage>
</organism>
<reference evidence="3" key="1">
    <citation type="journal article" date="2019" name="Int. J. Syst. Evol. Microbiol.">
        <title>The Global Catalogue of Microorganisms (GCM) 10K type strain sequencing project: providing services to taxonomists for standard genome sequencing and annotation.</title>
        <authorList>
            <consortium name="The Broad Institute Genomics Platform"/>
            <consortium name="The Broad Institute Genome Sequencing Center for Infectious Disease"/>
            <person name="Wu L."/>
            <person name="Ma J."/>
        </authorList>
    </citation>
    <scope>NUCLEOTIDE SEQUENCE [LARGE SCALE GENOMIC DNA]</scope>
    <source>
        <strain evidence="3">CCM 8689</strain>
    </source>
</reference>
<dbReference type="PROSITE" id="PS51819">
    <property type="entry name" value="VOC"/>
    <property type="match status" value="1"/>
</dbReference>
<evidence type="ECO:0000313" key="3">
    <source>
        <dbReference type="Proteomes" id="UP001595792"/>
    </source>
</evidence>
<name>A0ABV8NQ89_9SPHI</name>
<evidence type="ECO:0000313" key="2">
    <source>
        <dbReference type="EMBL" id="MFC4197712.1"/>
    </source>
</evidence>
<dbReference type="PANTHER" id="PTHR34109:SF1">
    <property type="entry name" value="VOC DOMAIN-CONTAINING PROTEIN"/>
    <property type="match status" value="1"/>
</dbReference>
<dbReference type="Gene3D" id="3.10.180.10">
    <property type="entry name" value="2,3-Dihydroxybiphenyl 1,2-Dioxygenase, domain 1"/>
    <property type="match status" value="1"/>
</dbReference>
<gene>
    <name evidence="2" type="ORF">ACFOUY_13490</name>
</gene>
<keyword evidence="3" id="KW-1185">Reference proteome</keyword>
<proteinExistence type="predicted"/>
<accession>A0ABV8NQ89</accession>
<comment type="caution">
    <text evidence="2">The sequence shown here is derived from an EMBL/GenBank/DDBJ whole genome shotgun (WGS) entry which is preliminary data.</text>
</comment>
<dbReference type="SUPFAM" id="SSF54593">
    <property type="entry name" value="Glyoxalase/Bleomycin resistance protein/Dihydroxybiphenyl dioxygenase"/>
    <property type="match status" value="1"/>
</dbReference>
<dbReference type="PANTHER" id="PTHR34109">
    <property type="entry name" value="BNAUNNG04460D PROTEIN-RELATED"/>
    <property type="match status" value="1"/>
</dbReference>
<feature type="domain" description="VOC" evidence="1">
    <location>
        <begin position="5"/>
        <end position="128"/>
    </location>
</feature>
<dbReference type="InterPro" id="IPR029068">
    <property type="entry name" value="Glyas_Bleomycin-R_OHBP_Dase"/>
</dbReference>
<protein>
    <recommendedName>
        <fullName evidence="1">VOC domain-containing protein</fullName>
    </recommendedName>
</protein>
<dbReference type="Proteomes" id="UP001595792">
    <property type="component" value="Unassembled WGS sequence"/>
</dbReference>
<dbReference type="InterPro" id="IPR037523">
    <property type="entry name" value="VOC_core"/>
</dbReference>
<dbReference type="EMBL" id="JBHSBY010000125">
    <property type="protein sequence ID" value="MFC4197712.1"/>
    <property type="molecule type" value="Genomic_DNA"/>
</dbReference>
<dbReference type="RefSeq" id="WP_378961348.1">
    <property type="nucleotide sequence ID" value="NZ_JBHRXC010000001.1"/>
</dbReference>